<keyword evidence="2" id="KW-1185">Reference proteome</keyword>
<evidence type="ECO:0000313" key="1">
    <source>
        <dbReference type="EMBL" id="CAK0850190.1"/>
    </source>
</evidence>
<comment type="caution">
    <text evidence="1">The sequence shown here is derived from an EMBL/GenBank/DDBJ whole genome shotgun (WGS) entry which is preliminary data.</text>
</comment>
<dbReference type="Proteomes" id="UP001189429">
    <property type="component" value="Unassembled WGS sequence"/>
</dbReference>
<gene>
    <name evidence="1" type="ORF">PCOR1329_LOCUS42648</name>
</gene>
<accession>A0ABN9TV99</accession>
<name>A0ABN9TV99_9DINO</name>
<dbReference type="EMBL" id="CAUYUJ010015124">
    <property type="protein sequence ID" value="CAK0850190.1"/>
    <property type="molecule type" value="Genomic_DNA"/>
</dbReference>
<protein>
    <submittedName>
        <fullName evidence="1">Uncharacterized protein</fullName>
    </submittedName>
</protein>
<evidence type="ECO:0000313" key="2">
    <source>
        <dbReference type="Proteomes" id="UP001189429"/>
    </source>
</evidence>
<proteinExistence type="predicted"/>
<sequence length="372" mass="40843">MAGVAAASPGGYDIYWYEGRFYRHGRILLMGVKSLDDKSIWEGPAPVFYVCVKGWTAAGDRGPIRVEVGPWDKLSDLKAKVSQVTEFDGLKETSHVRVQGDHFARCVSCDFANFGSVVAVLGCFKVDGFDGYFAGRKLPLLAGLGSTHTLDDRDGGPSSPARLYALLGNFAGLQLPGTGEEPGKTGEEDASTLAEKSNVFTRRARVWAVSVKVVVEDTFLVCSVNDVRALLWLRASRVQLGMVPTFWFARHHLTVDWCENDRSSQEVRDMAGVFELAASRVSSGRRGQSVPEARGKDPIIPIYGVADKFLCYNRLRQPAVPVLYTNVAKFVREWAEIDRQISKAEALKDEAEVALERGMTAGKGKDNEEGKD</sequence>
<feature type="non-terminal residue" evidence="1">
    <location>
        <position position="1"/>
    </location>
</feature>
<reference evidence="1" key="1">
    <citation type="submission" date="2023-10" db="EMBL/GenBank/DDBJ databases">
        <authorList>
            <person name="Chen Y."/>
            <person name="Shah S."/>
            <person name="Dougan E. K."/>
            <person name="Thang M."/>
            <person name="Chan C."/>
        </authorList>
    </citation>
    <scope>NUCLEOTIDE SEQUENCE [LARGE SCALE GENOMIC DNA]</scope>
</reference>
<feature type="non-terminal residue" evidence="1">
    <location>
        <position position="372"/>
    </location>
</feature>
<organism evidence="1 2">
    <name type="scientific">Prorocentrum cordatum</name>
    <dbReference type="NCBI Taxonomy" id="2364126"/>
    <lineage>
        <taxon>Eukaryota</taxon>
        <taxon>Sar</taxon>
        <taxon>Alveolata</taxon>
        <taxon>Dinophyceae</taxon>
        <taxon>Prorocentrales</taxon>
        <taxon>Prorocentraceae</taxon>
        <taxon>Prorocentrum</taxon>
    </lineage>
</organism>